<name>A0A518N3D6_9GAMM</name>
<evidence type="ECO:0000313" key="2">
    <source>
        <dbReference type="EMBL" id="QDW66387.1"/>
    </source>
</evidence>
<proteinExistence type="predicted"/>
<dbReference type="RefSeq" id="WP_144891087.1">
    <property type="nucleotide sequence ID" value="NZ_CP042218.1"/>
</dbReference>
<protein>
    <submittedName>
        <fullName evidence="2">Uncharacterized protein</fullName>
    </submittedName>
</protein>
<keyword evidence="3" id="KW-1185">Reference proteome</keyword>
<accession>A0A518N3D6</accession>
<dbReference type="Proteomes" id="UP000316584">
    <property type="component" value="Chromosome"/>
</dbReference>
<organism evidence="2 3">
    <name type="scientific">Luteimonas granuli</name>
    <dbReference type="NCBI Taxonomy" id="1176533"/>
    <lineage>
        <taxon>Bacteria</taxon>
        <taxon>Pseudomonadati</taxon>
        <taxon>Pseudomonadota</taxon>
        <taxon>Gammaproteobacteria</taxon>
        <taxon>Lysobacterales</taxon>
        <taxon>Lysobacteraceae</taxon>
        <taxon>Luteimonas</taxon>
    </lineage>
</organism>
<keyword evidence="1" id="KW-0732">Signal</keyword>
<evidence type="ECO:0000313" key="3">
    <source>
        <dbReference type="Proteomes" id="UP000316584"/>
    </source>
</evidence>
<reference evidence="2 3" key="1">
    <citation type="submission" date="2019-07" db="EMBL/GenBank/DDBJ databases">
        <title>Full genome sequence of Luteimonas sp. Gr-4.</title>
        <authorList>
            <person name="Im W.-T."/>
        </authorList>
    </citation>
    <scope>NUCLEOTIDE SEQUENCE [LARGE SCALE GENOMIC DNA]</scope>
    <source>
        <strain evidence="2 3">Gr-4</strain>
    </source>
</reference>
<feature type="signal peptide" evidence="1">
    <location>
        <begin position="1"/>
        <end position="18"/>
    </location>
</feature>
<dbReference type="PROSITE" id="PS51257">
    <property type="entry name" value="PROKAR_LIPOPROTEIN"/>
    <property type="match status" value="1"/>
</dbReference>
<sequence length="209" mass="22233">MRASNLILLSAAFALALAACGGEKSPEQQRAEAVAEMQDTADRLKHLSSDPAEAEAQLQALGRDMEERLARAKASEREAVVDACAFLAESDVLELVGSPATLEPMPRMGSSWGGCNYGPAEMTAETMGSGRFLMVNIRPAKEFEATVDYHRGSGTVTGASGLDGQAWLDGKSLLWQPTGKPWFVFVSGGPMGRQDPAFALDAAKRMTLP</sequence>
<dbReference type="AlphaFoldDB" id="A0A518N3D6"/>
<evidence type="ECO:0000256" key="1">
    <source>
        <dbReference type="SAM" id="SignalP"/>
    </source>
</evidence>
<dbReference type="KEGG" id="lug:FPZ22_05325"/>
<dbReference type="EMBL" id="CP042218">
    <property type="protein sequence ID" value="QDW66387.1"/>
    <property type="molecule type" value="Genomic_DNA"/>
</dbReference>
<gene>
    <name evidence="2" type="ORF">FPZ22_05325</name>
</gene>
<feature type="chain" id="PRO_5022028183" evidence="1">
    <location>
        <begin position="19"/>
        <end position="209"/>
    </location>
</feature>